<keyword evidence="7" id="KW-0812">Transmembrane</keyword>
<name>A0AAV3TX41_9ALTE</name>
<feature type="transmembrane region" description="Helical" evidence="7">
    <location>
        <begin position="97"/>
        <end position="114"/>
    </location>
</feature>
<dbReference type="NCBIfam" id="TIGR03142">
    <property type="entry name" value="cytochro_ccmI"/>
    <property type="match status" value="1"/>
</dbReference>
<dbReference type="PANTHER" id="PTHR47870:SF4">
    <property type="entry name" value="CYTOCHROME C-TYPE BIOGENESIS PROTEIN CYCH"/>
    <property type="match status" value="1"/>
</dbReference>
<feature type="compositionally biased region" description="Polar residues" evidence="6">
    <location>
        <begin position="294"/>
        <end position="305"/>
    </location>
</feature>
<evidence type="ECO:0000313" key="11">
    <source>
        <dbReference type="Proteomes" id="UP001409585"/>
    </source>
</evidence>
<evidence type="ECO:0008006" key="12">
    <source>
        <dbReference type="Google" id="ProtNLM"/>
    </source>
</evidence>
<accession>A0AAV3TX41</accession>
<evidence type="ECO:0000256" key="1">
    <source>
        <dbReference type="ARBA" id="ARBA00004196"/>
    </source>
</evidence>
<dbReference type="AlphaFoldDB" id="A0AAV3TX41"/>
<feature type="domain" description="Cytochrome c-type biogenesis protein H Ig-like" evidence="8">
    <location>
        <begin position="322"/>
        <end position="421"/>
    </location>
</feature>
<dbReference type="Proteomes" id="UP001409585">
    <property type="component" value="Unassembled WGS sequence"/>
</dbReference>
<keyword evidence="7" id="KW-0472">Membrane</keyword>
<keyword evidence="7" id="KW-1133">Transmembrane helix</keyword>
<evidence type="ECO:0000256" key="6">
    <source>
        <dbReference type="SAM" id="MobiDB-lite"/>
    </source>
</evidence>
<feature type="repeat" description="TPR" evidence="5">
    <location>
        <begin position="168"/>
        <end position="201"/>
    </location>
</feature>
<evidence type="ECO:0000256" key="3">
    <source>
        <dbReference type="ARBA" id="ARBA00022748"/>
    </source>
</evidence>
<evidence type="ECO:0000256" key="4">
    <source>
        <dbReference type="ARBA" id="ARBA00022803"/>
    </source>
</evidence>
<keyword evidence="2" id="KW-0677">Repeat</keyword>
<evidence type="ECO:0000259" key="9">
    <source>
        <dbReference type="Pfam" id="PF23914"/>
    </source>
</evidence>
<keyword evidence="4 5" id="KW-0802">TPR repeat</keyword>
<dbReference type="Pfam" id="PF23914">
    <property type="entry name" value="TPR_CcmH_CycH"/>
    <property type="match status" value="1"/>
</dbReference>
<dbReference type="SUPFAM" id="SSF48452">
    <property type="entry name" value="TPR-like"/>
    <property type="match status" value="1"/>
</dbReference>
<dbReference type="GO" id="GO:0030313">
    <property type="term" value="C:cell envelope"/>
    <property type="evidence" value="ECO:0007669"/>
    <property type="project" value="UniProtKB-SubCell"/>
</dbReference>
<feature type="domain" description="Cytochrome c-type biogenesis protein H TPR" evidence="9">
    <location>
        <begin position="131"/>
        <end position="275"/>
    </location>
</feature>
<evidence type="ECO:0000256" key="7">
    <source>
        <dbReference type="SAM" id="Phobius"/>
    </source>
</evidence>
<keyword evidence="3" id="KW-0201">Cytochrome c-type biogenesis</keyword>
<organism evidence="10 11">
    <name type="scientific">Halioxenophilus aromaticivorans</name>
    <dbReference type="NCBI Taxonomy" id="1306992"/>
    <lineage>
        <taxon>Bacteria</taxon>
        <taxon>Pseudomonadati</taxon>
        <taxon>Pseudomonadota</taxon>
        <taxon>Gammaproteobacteria</taxon>
        <taxon>Alteromonadales</taxon>
        <taxon>Alteromonadaceae</taxon>
        <taxon>Halioxenophilus</taxon>
    </lineage>
</organism>
<evidence type="ECO:0000313" key="10">
    <source>
        <dbReference type="EMBL" id="GAA4929654.1"/>
    </source>
</evidence>
<proteinExistence type="predicted"/>
<dbReference type="PROSITE" id="PS50005">
    <property type="entry name" value="TPR"/>
    <property type="match status" value="1"/>
</dbReference>
<dbReference type="Gene3D" id="1.25.40.10">
    <property type="entry name" value="Tetratricopeptide repeat domain"/>
    <property type="match status" value="1"/>
</dbReference>
<dbReference type="GO" id="GO:0017004">
    <property type="term" value="P:cytochrome complex assembly"/>
    <property type="evidence" value="ECO:0007669"/>
    <property type="project" value="UniProtKB-KW"/>
</dbReference>
<dbReference type="InterPro" id="IPR056413">
    <property type="entry name" value="TPR_CcmH_CycH"/>
</dbReference>
<dbReference type="InterPro" id="IPR051263">
    <property type="entry name" value="C-type_cytochrome_biogenesis"/>
</dbReference>
<dbReference type="InterPro" id="IPR017560">
    <property type="entry name" value="Cyt_c_biogenesis_CcmI"/>
</dbReference>
<protein>
    <recommendedName>
        <fullName evidence="12">C-type cytochrome biogenesis protein CcmI</fullName>
    </recommendedName>
</protein>
<dbReference type="EMBL" id="BAABLX010000001">
    <property type="protein sequence ID" value="GAA4929654.1"/>
    <property type="molecule type" value="Genomic_DNA"/>
</dbReference>
<feature type="region of interest" description="Disordered" evidence="6">
    <location>
        <begin position="294"/>
        <end position="314"/>
    </location>
</feature>
<evidence type="ECO:0000256" key="5">
    <source>
        <dbReference type="PROSITE-ProRule" id="PRU00339"/>
    </source>
</evidence>
<evidence type="ECO:0000256" key="2">
    <source>
        <dbReference type="ARBA" id="ARBA00022737"/>
    </source>
</evidence>
<keyword evidence="11" id="KW-1185">Reference proteome</keyword>
<dbReference type="PANTHER" id="PTHR47870">
    <property type="entry name" value="CYTOCHROME C-TYPE BIOGENESIS PROTEIN CCMH"/>
    <property type="match status" value="1"/>
</dbReference>
<dbReference type="Pfam" id="PF23892">
    <property type="entry name" value="Ig_CycH"/>
    <property type="match status" value="1"/>
</dbReference>
<comment type="subcellular location">
    <subcellularLocation>
        <location evidence="1">Cell envelope</location>
    </subcellularLocation>
</comment>
<dbReference type="InterPro" id="IPR019734">
    <property type="entry name" value="TPR_rpt"/>
</dbReference>
<dbReference type="InterPro" id="IPR056412">
    <property type="entry name" value="Ig_CycH"/>
</dbReference>
<dbReference type="RefSeq" id="WP_390517075.1">
    <property type="nucleotide sequence ID" value="NZ_AP031496.1"/>
</dbReference>
<reference evidence="11" key="1">
    <citation type="journal article" date="2019" name="Int. J. Syst. Evol. Microbiol.">
        <title>The Global Catalogue of Microorganisms (GCM) 10K type strain sequencing project: providing services to taxonomists for standard genome sequencing and annotation.</title>
        <authorList>
            <consortium name="The Broad Institute Genomics Platform"/>
            <consortium name="The Broad Institute Genome Sequencing Center for Infectious Disease"/>
            <person name="Wu L."/>
            <person name="Ma J."/>
        </authorList>
    </citation>
    <scope>NUCLEOTIDE SEQUENCE [LARGE SCALE GENOMIC DNA]</scope>
    <source>
        <strain evidence="11">JCM 19134</strain>
    </source>
</reference>
<dbReference type="InterPro" id="IPR011990">
    <property type="entry name" value="TPR-like_helical_dom_sf"/>
</dbReference>
<dbReference type="GO" id="GO:0005886">
    <property type="term" value="C:plasma membrane"/>
    <property type="evidence" value="ECO:0007669"/>
    <property type="project" value="TreeGrafter"/>
</dbReference>
<gene>
    <name evidence="10" type="ORF">GCM10025791_01700</name>
</gene>
<sequence>MTIMWACFLVLSAIAVLFSIWPFLKNQTRAIDSEYSRSAANTELYKTHLADLEASFSQGDIEPEVYDQLKAELGRSLLEDNTTGDESIAPAKGAKPVLWLLVALVPLVSLVYYYERGPHLELNLRQLIIEQNRLAQANSQTLSSEEIELTQEVTEQLRALIAKDPENLSNYYLLARNLVTLQDFSGAISAYQEILSRDPKQPQILAEFGQTLFMASGSQMLPQVKTLADSALALDGNNTLALSLAGITSYETQEHQAALEYWQKAVGLMGPNNPEAGPLLAGIDNINTILRHSGGSAQSNATTADGTGEASAGDGTVADVSVTVRVSLSPQVEYSPNQTVFVYARAWQGPKMPLAIQKLTAADLPVEITLSESMSMMDGMTIASVGDIELVARLSTDGSPTTKPGDWQASVGPVKQAAFDQVYTLEIATQVE</sequence>
<evidence type="ECO:0000259" key="8">
    <source>
        <dbReference type="Pfam" id="PF23892"/>
    </source>
</evidence>
<comment type="caution">
    <text evidence="10">The sequence shown here is derived from an EMBL/GenBank/DDBJ whole genome shotgun (WGS) entry which is preliminary data.</text>
</comment>